<keyword evidence="4" id="KW-0067">ATP-binding</keyword>
<dbReference type="OrthoDB" id="64767at2759"/>
<dbReference type="GO" id="GO:0003724">
    <property type="term" value="F:RNA helicase activity"/>
    <property type="evidence" value="ECO:0007669"/>
    <property type="project" value="UniProtKB-EC"/>
</dbReference>
<dbReference type="GO" id="GO:0016787">
    <property type="term" value="F:hydrolase activity"/>
    <property type="evidence" value="ECO:0007669"/>
    <property type="project" value="UniProtKB-KW"/>
</dbReference>
<dbReference type="SMART" id="SM01142">
    <property type="entry name" value="DSHCT"/>
    <property type="match status" value="1"/>
</dbReference>
<dbReference type="Pfam" id="PF08148">
    <property type="entry name" value="DSHCT"/>
    <property type="match status" value="1"/>
</dbReference>
<gene>
    <name evidence="6" type="primary">MTR4_1</name>
    <name evidence="6" type="ORF">IWQ62_000439</name>
</gene>
<accession>A0A9W8EA57</accession>
<dbReference type="GO" id="GO:0000460">
    <property type="term" value="P:maturation of 5.8S rRNA"/>
    <property type="evidence" value="ECO:0007669"/>
    <property type="project" value="TreeGrafter"/>
</dbReference>
<evidence type="ECO:0000256" key="3">
    <source>
        <dbReference type="ARBA" id="ARBA00022806"/>
    </source>
</evidence>
<dbReference type="FunFam" id="1.10.3380.30:FF:000002">
    <property type="entry name" value="superkiller viralicidic activity 2-like 2"/>
    <property type="match status" value="1"/>
</dbReference>
<dbReference type="EC" id="3.6.4.13" evidence="6"/>
<evidence type="ECO:0000256" key="2">
    <source>
        <dbReference type="ARBA" id="ARBA00022801"/>
    </source>
</evidence>
<dbReference type="AlphaFoldDB" id="A0A9W8EA57"/>
<reference evidence="6" key="1">
    <citation type="submission" date="2022-07" db="EMBL/GenBank/DDBJ databases">
        <title>Phylogenomic reconstructions and comparative analyses of Kickxellomycotina fungi.</title>
        <authorList>
            <person name="Reynolds N.K."/>
            <person name="Stajich J.E."/>
            <person name="Barry K."/>
            <person name="Grigoriev I.V."/>
            <person name="Crous P."/>
            <person name="Smith M.E."/>
        </authorList>
    </citation>
    <scope>NUCLEOTIDE SEQUENCE</scope>
    <source>
        <strain evidence="6">RSA 1196</strain>
    </source>
</reference>
<dbReference type="GO" id="GO:0005634">
    <property type="term" value="C:nucleus"/>
    <property type="evidence" value="ECO:0007669"/>
    <property type="project" value="TreeGrafter"/>
</dbReference>
<evidence type="ECO:0000313" key="6">
    <source>
        <dbReference type="EMBL" id="KAJ1969714.1"/>
    </source>
</evidence>
<evidence type="ECO:0000259" key="5">
    <source>
        <dbReference type="SMART" id="SM01142"/>
    </source>
</evidence>
<name>A0A9W8EA57_9FUNG</name>
<dbReference type="GO" id="GO:0005524">
    <property type="term" value="F:ATP binding"/>
    <property type="evidence" value="ECO:0007669"/>
    <property type="project" value="UniProtKB-KW"/>
</dbReference>
<keyword evidence="2 6" id="KW-0378">Hydrolase</keyword>
<dbReference type="Gene3D" id="1.10.3380.30">
    <property type="match status" value="1"/>
</dbReference>
<keyword evidence="1" id="KW-0547">Nucleotide-binding</keyword>
<dbReference type="Pfam" id="PF21408">
    <property type="entry name" value="MTR4-like_stalk"/>
    <property type="match status" value="1"/>
</dbReference>
<feature type="domain" description="ATP-dependent RNA helicase Ski2/MTR4 C-terminal" evidence="5">
    <location>
        <begin position="345"/>
        <end position="523"/>
    </location>
</feature>
<dbReference type="EMBL" id="JANBPY010000029">
    <property type="protein sequence ID" value="KAJ1969714.1"/>
    <property type="molecule type" value="Genomic_DNA"/>
</dbReference>
<proteinExistence type="predicted"/>
<dbReference type="Proteomes" id="UP001150925">
    <property type="component" value="Unassembled WGS sequence"/>
</dbReference>
<keyword evidence="7" id="KW-1185">Reference proteome</keyword>
<evidence type="ECO:0000256" key="1">
    <source>
        <dbReference type="ARBA" id="ARBA00022741"/>
    </source>
</evidence>
<dbReference type="PANTHER" id="PTHR12131:SF7">
    <property type="entry name" value="EXOSOME RNA HELICASE MTR4"/>
    <property type="match status" value="1"/>
</dbReference>
<evidence type="ECO:0000256" key="4">
    <source>
        <dbReference type="ARBA" id="ARBA00022840"/>
    </source>
</evidence>
<keyword evidence="3 6" id="KW-0347">Helicase</keyword>
<dbReference type="PANTHER" id="PTHR12131">
    <property type="entry name" value="ATP-DEPENDENT RNA AND DNA HELICASE"/>
    <property type="match status" value="1"/>
</dbReference>
<dbReference type="FunFam" id="2.40.30.300:FF:000001">
    <property type="entry name" value="Mtr4 exosome RNA helicase"/>
    <property type="match status" value="1"/>
</dbReference>
<dbReference type="InterPro" id="IPR012961">
    <property type="entry name" value="Ski2/MTR4_C"/>
</dbReference>
<protein>
    <submittedName>
        <fullName evidence="6">ATP-dependent RNA helicase mtr4</fullName>
        <ecNumber evidence="6">3.6.4.13</ecNumber>
    </submittedName>
</protein>
<organism evidence="6 7">
    <name type="scientific">Dispira parvispora</name>
    <dbReference type="NCBI Taxonomy" id="1520584"/>
    <lineage>
        <taxon>Eukaryota</taxon>
        <taxon>Fungi</taxon>
        <taxon>Fungi incertae sedis</taxon>
        <taxon>Zoopagomycota</taxon>
        <taxon>Kickxellomycotina</taxon>
        <taxon>Dimargaritomycetes</taxon>
        <taxon>Dimargaritales</taxon>
        <taxon>Dimargaritaceae</taxon>
        <taxon>Dispira</taxon>
    </lineage>
</organism>
<dbReference type="InterPro" id="IPR048392">
    <property type="entry name" value="MTR4-like_stalk"/>
</dbReference>
<evidence type="ECO:0000313" key="7">
    <source>
        <dbReference type="Proteomes" id="UP001150925"/>
    </source>
</evidence>
<dbReference type="InterPro" id="IPR025696">
    <property type="entry name" value="Beta-barrel_MTR4"/>
</dbReference>
<comment type="caution">
    <text evidence="6">The sequence shown here is derived from an EMBL/GenBank/DDBJ whole genome shotgun (WGS) entry which is preliminary data.</text>
</comment>
<sequence>MIGEKMEPDVAKSMVKGNADALNSAFHLSYNMILNLMRVDGISPEFMLQNCFYQFQNSTSIPRLEAELEDLETAKAAIVIRDEPAVNRYCDMREQLKQFQADVHSIVMHPKYSLPFMQNGRLVYVKTETKDFGWGAVVNFHKRALPSQRAGPRPAQPDWNGPEAAKYYIVDVLIKCATGTTVDSTEDEATVADSVEPCPAGERGEALVVPVVLASVERLSSIRLHLPKDLKRTENRRSVCVQVNEVQRRFPDGIPDLDPVDNMNIKNDEFKGLLKRIGMLEEKVNNHPLAADKELPELLVRHQNKAELADKVKDVRQQLQTASAVVQMDELKGRKRVLRRLGYTTAADIIEVKGRVACEISSGDELLLTELMFNGVFNDLTVDQTVALLSCFVFQERSSGEKSKPKEELAGPLRIMQEAARRIARVSVESKLEVDEEDYVQSFNSDLMDVVFAWCQGAKFSQICKMTTVFEGSIIRAFRRLEELLRQMSAASKSIGNTELENKFADGIVKIKRDIIFAASLYL</sequence>
<dbReference type="Gene3D" id="2.40.30.300">
    <property type="match status" value="1"/>
</dbReference>
<dbReference type="Pfam" id="PF13234">
    <property type="entry name" value="MTR4_beta-barrel"/>
    <property type="match status" value="1"/>
</dbReference>
<dbReference type="InterPro" id="IPR050699">
    <property type="entry name" value="RNA-DNA_Helicase"/>
</dbReference>
<dbReference type="CDD" id="cd13154">
    <property type="entry name" value="KOW_Mtr4"/>
    <property type="match status" value="1"/>
</dbReference>